<proteinExistence type="predicted"/>
<reference evidence="4" key="1">
    <citation type="journal article" date="2019" name="Int. J. Syst. Evol. Microbiol.">
        <title>The Global Catalogue of Microorganisms (GCM) 10K type strain sequencing project: providing services to taxonomists for standard genome sequencing and annotation.</title>
        <authorList>
            <consortium name="The Broad Institute Genomics Platform"/>
            <consortium name="The Broad Institute Genome Sequencing Center for Infectious Disease"/>
            <person name="Wu L."/>
            <person name="Ma J."/>
        </authorList>
    </citation>
    <scope>NUCLEOTIDE SEQUENCE [LARGE SCALE GENOMIC DNA]</scope>
    <source>
        <strain evidence="4">TBRC 5832</strain>
    </source>
</reference>
<gene>
    <name evidence="3" type="ORF">ACFO0C_36535</name>
</gene>
<accession>A0ABV8J916</accession>
<dbReference type="Proteomes" id="UP001595867">
    <property type="component" value="Unassembled WGS sequence"/>
</dbReference>
<evidence type="ECO:0000313" key="3">
    <source>
        <dbReference type="EMBL" id="MFC4070470.1"/>
    </source>
</evidence>
<feature type="transmembrane region" description="Helical" evidence="2">
    <location>
        <begin position="46"/>
        <end position="66"/>
    </location>
</feature>
<comment type="caution">
    <text evidence="3">The sequence shown here is derived from an EMBL/GenBank/DDBJ whole genome shotgun (WGS) entry which is preliminary data.</text>
</comment>
<feature type="transmembrane region" description="Helical" evidence="2">
    <location>
        <begin position="6"/>
        <end position="25"/>
    </location>
</feature>
<keyword evidence="2" id="KW-1133">Transmembrane helix</keyword>
<keyword evidence="2" id="KW-0812">Transmembrane</keyword>
<keyword evidence="2" id="KW-0472">Membrane</keyword>
<organism evidence="3 4">
    <name type="scientific">Actinoplanes subglobosus</name>
    <dbReference type="NCBI Taxonomy" id="1547892"/>
    <lineage>
        <taxon>Bacteria</taxon>
        <taxon>Bacillati</taxon>
        <taxon>Actinomycetota</taxon>
        <taxon>Actinomycetes</taxon>
        <taxon>Micromonosporales</taxon>
        <taxon>Micromonosporaceae</taxon>
        <taxon>Actinoplanes</taxon>
    </lineage>
</organism>
<sequence length="185" mass="20954">MTVWYADFQFWCVVVVLAVCLWHLGQVPAWWRGDWRASRIRWRNRAWLPAMVALTAACLLTVMMYVVGEADLPIALTWLGRLLFVIGGLSLLAIPLLGWVPAFDFAVPPPDRTNVPPPPLNRAARRAQARRSPPLKAPVPGRTAIRFHRPAARFKDRFRAYRLEIDGEPVGEIRHGGEVVSVDDR</sequence>
<evidence type="ECO:0000313" key="4">
    <source>
        <dbReference type="Proteomes" id="UP001595867"/>
    </source>
</evidence>
<evidence type="ECO:0000256" key="2">
    <source>
        <dbReference type="SAM" id="Phobius"/>
    </source>
</evidence>
<name>A0ABV8J916_9ACTN</name>
<dbReference type="EMBL" id="JBHSBL010000024">
    <property type="protein sequence ID" value="MFC4070470.1"/>
    <property type="molecule type" value="Genomic_DNA"/>
</dbReference>
<evidence type="ECO:0000256" key="1">
    <source>
        <dbReference type="SAM" id="MobiDB-lite"/>
    </source>
</evidence>
<feature type="transmembrane region" description="Helical" evidence="2">
    <location>
        <begin position="78"/>
        <end position="100"/>
    </location>
</feature>
<dbReference type="RefSeq" id="WP_378071347.1">
    <property type="nucleotide sequence ID" value="NZ_JBHSBL010000024.1"/>
</dbReference>
<keyword evidence="4" id="KW-1185">Reference proteome</keyword>
<feature type="region of interest" description="Disordered" evidence="1">
    <location>
        <begin position="114"/>
        <end position="137"/>
    </location>
</feature>
<protein>
    <submittedName>
        <fullName evidence="3">Uncharacterized protein</fullName>
    </submittedName>
</protein>